<dbReference type="Proteomes" id="UP000255230">
    <property type="component" value="Unassembled WGS sequence"/>
</dbReference>
<evidence type="ECO:0000313" key="9">
    <source>
        <dbReference type="EMBL" id="OBX63650.1"/>
    </source>
</evidence>
<dbReference type="NCBIfam" id="TIGR00012">
    <property type="entry name" value="L29"/>
    <property type="match status" value="1"/>
</dbReference>
<evidence type="ECO:0000256" key="1">
    <source>
        <dbReference type="ARBA" id="ARBA00009254"/>
    </source>
</evidence>
<accession>A0A109WBI7</accession>
<reference evidence="8" key="8">
    <citation type="submission" date="2019-04" db="EMBL/GenBank/DDBJ databases">
        <title>Moraxella osloensis CCUG 73412, isolated from corneal scrapings as causative agent of keratitis.</title>
        <authorList>
            <person name="Connolly G."/>
            <person name="Jaen-Luchoro D."/>
            <person name="Pinyeiro-Iglesias B."/>
            <person name="Curry A."/>
            <person name="Knowles S."/>
            <person name="Moore E.R.B."/>
        </authorList>
    </citation>
    <scope>NUCLEOTIDE SEQUENCE</scope>
    <source>
        <strain evidence="8">CCUG 73412</strain>
    </source>
</reference>
<reference evidence="12 17" key="7">
    <citation type="submission" date="2018-06" db="EMBL/GenBank/DDBJ databases">
        <authorList>
            <consortium name="Pathogen Informatics"/>
            <person name="Doyle S."/>
        </authorList>
    </citation>
    <scope>NUCLEOTIDE SEQUENCE [LARGE SCALE GENOMIC DNA]</scope>
    <source>
        <strain evidence="12 17">NCTC10465</strain>
    </source>
</reference>
<evidence type="ECO:0000256" key="5">
    <source>
        <dbReference type="HAMAP-Rule" id="MF_00374"/>
    </source>
</evidence>
<dbReference type="InterPro" id="IPR050063">
    <property type="entry name" value="Ribosomal_protein_uL29"/>
</dbReference>
<keyword evidence="2 5" id="KW-0689">Ribosomal protein</keyword>
<dbReference type="GeneID" id="35777618"/>
<dbReference type="HAMAP" id="MF_00374">
    <property type="entry name" value="Ribosomal_uL29"/>
    <property type="match status" value="1"/>
</dbReference>
<dbReference type="InterPro" id="IPR036049">
    <property type="entry name" value="Ribosomal_uL29_sf"/>
</dbReference>
<dbReference type="Proteomes" id="UP000229340">
    <property type="component" value="Chromosome"/>
</dbReference>
<dbReference type="AlphaFoldDB" id="A0A109WBI7"/>
<dbReference type="EMBL" id="PKJS01000003">
    <property type="protein sequence ID" value="PKZ69484.1"/>
    <property type="molecule type" value="Genomic_DNA"/>
</dbReference>
<dbReference type="EMBL" id="SSCJ01000002">
    <property type="protein sequence ID" value="MDI4509321.1"/>
    <property type="molecule type" value="Genomic_DNA"/>
</dbReference>
<dbReference type="KEGG" id="mos:AXE82_04345"/>
<reference evidence="9 13" key="1">
    <citation type="submission" date="2016-06" db="EMBL/GenBank/DDBJ databases">
        <title>Draft genome of Moraxella osloensis CCUG 67237.</title>
        <authorList>
            <person name="Salva-Serra F."/>
            <person name="Engstrom-Jakobsson H."/>
            <person name="Thorell K."/>
            <person name="Gonzales-Siles L."/>
            <person name="Karlsson R."/>
            <person name="Boulund F."/>
            <person name="Engstrand L."/>
            <person name="Kristiansson E."/>
            <person name="Moore E."/>
        </authorList>
    </citation>
    <scope>NUCLEOTIDE SEQUENCE [LARGE SCALE GENOMIC DNA]</scope>
    <source>
        <strain evidence="9 13">CCUG 67237</strain>
    </source>
</reference>
<evidence type="ECO:0000313" key="16">
    <source>
        <dbReference type="Proteomes" id="UP000234914"/>
    </source>
</evidence>
<evidence type="ECO:0000256" key="2">
    <source>
        <dbReference type="ARBA" id="ARBA00022980"/>
    </source>
</evidence>
<dbReference type="GO" id="GO:0006412">
    <property type="term" value="P:translation"/>
    <property type="evidence" value="ECO:0007669"/>
    <property type="project" value="UniProtKB-UniRule"/>
</dbReference>
<gene>
    <name evidence="5 8" type="primary">rpmC</name>
    <name evidence="9" type="ORF">A9299_01200</name>
    <name evidence="10" type="ORF">CYJ96_03040</name>
    <name evidence="8" type="ORF">E6P75_03720</name>
    <name evidence="11" type="ORF">GSF12_08960</name>
    <name evidence="12" type="ORF">NCTC10465_00595</name>
    <name evidence="7" type="ORF">NP7_08245</name>
    <name evidence="6" type="ORF">YHS_08670</name>
</gene>
<dbReference type="Gene3D" id="1.10.287.310">
    <property type="match status" value="1"/>
</dbReference>
<keyword evidence="3 5" id="KW-0687">Ribonucleoprotein</keyword>
<dbReference type="OrthoDB" id="9815192at2"/>
<dbReference type="GO" id="GO:0003735">
    <property type="term" value="F:structural constituent of ribosome"/>
    <property type="evidence" value="ECO:0007669"/>
    <property type="project" value="InterPro"/>
</dbReference>
<reference evidence="11" key="10">
    <citation type="journal article" date="2020" name="Microbiol. Resour. Announc.">
        <title>Complete Genome Sequence of Moraxella osloensis Strain YV1, Isolated from an Australian Wastewater Treatment Plant.</title>
        <authorList>
            <person name="Batinovic S."/>
            <person name="Rice D.T.F."/>
            <person name="Seviour R.J."/>
            <person name="Petrovski S."/>
        </authorList>
    </citation>
    <scope>NUCLEOTIDE SEQUENCE</scope>
    <source>
        <strain evidence="11">YV1</strain>
    </source>
</reference>
<reference evidence="10 16" key="4">
    <citation type="submission" date="2017-12" db="EMBL/GenBank/DDBJ databases">
        <title>Phylogenetic diversity of female urinary microbiome.</title>
        <authorList>
            <person name="Thomas-White K."/>
            <person name="Wolfe A.J."/>
        </authorList>
    </citation>
    <scope>NUCLEOTIDE SEQUENCE [LARGE SCALE GENOMIC DNA]</scope>
    <source>
        <strain evidence="10 16">UMB0416</strain>
    </source>
</reference>
<dbReference type="EMBL" id="CP024443">
    <property type="protein sequence ID" value="ATR79237.1"/>
    <property type="molecule type" value="Genomic_DNA"/>
</dbReference>
<organism evidence="10 16">
    <name type="scientific">Faucicola osloensis</name>
    <name type="common">Moraxella osloensis</name>
    <dbReference type="NCBI Taxonomy" id="34062"/>
    <lineage>
        <taxon>Bacteria</taxon>
        <taxon>Pseudomonadati</taxon>
        <taxon>Pseudomonadota</taxon>
        <taxon>Gammaproteobacteria</taxon>
        <taxon>Moraxellales</taxon>
        <taxon>Moraxellaceae</taxon>
        <taxon>Faucicola</taxon>
    </lineage>
</organism>
<sequence>MKISELKDKSVEELTQLLDEKQLETFRLRMAKATGQLGNTHEIKANRRTIAQIKTLISEKQNTENQGA</sequence>
<evidence type="ECO:0000256" key="4">
    <source>
        <dbReference type="ARBA" id="ARBA00035204"/>
    </source>
</evidence>
<dbReference type="EMBL" id="LZMT01000023">
    <property type="protein sequence ID" value="OBX63650.1"/>
    <property type="molecule type" value="Genomic_DNA"/>
</dbReference>
<evidence type="ECO:0000313" key="12">
    <source>
        <dbReference type="EMBL" id="STY96828.1"/>
    </source>
</evidence>
<dbReference type="InterPro" id="IPR001854">
    <property type="entry name" value="Ribosomal_uL29"/>
</dbReference>
<reference evidence="6" key="2">
    <citation type="submission" date="2017-11" db="EMBL/GenBank/DDBJ databases">
        <title>Complete Genome Sequence from Moraxella oslensis YHS isolated from human skin.</title>
        <authorList>
            <person name="Lee K."/>
            <person name="Lim J.Y."/>
            <person name="Hwang I."/>
        </authorList>
    </citation>
    <scope>NUCLEOTIDE SEQUENCE</scope>
    <source>
        <strain evidence="6">YHS</strain>
    </source>
</reference>
<protein>
    <recommendedName>
        <fullName evidence="4 5">Large ribosomal subunit protein uL29</fullName>
    </recommendedName>
</protein>
<dbReference type="FunFam" id="1.10.287.310:FF:000001">
    <property type="entry name" value="50S ribosomal protein L29"/>
    <property type="match status" value="1"/>
</dbReference>
<keyword evidence="17" id="KW-1185">Reference proteome</keyword>
<dbReference type="RefSeq" id="WP_007115553.1">
    <property type="nucleotide sequence ID" value="NZ_CALTVS010000029.1"/>
</dbReference>
<dbReference type="SUPFAM" id="SSF46561">
    <property type="entry name" value="Ribosomal protein L29 (L29p)"/>
    <property type="match status" value="1"/>
</dbReference>
<evidence type="ECO:0000313" key="6">
    <source>
        <dbReference type="EMBL" id="ATQ83887.1"/>
    </source>
</evidence>
<evidence type="ECO:0000313" key="13">
    <source>
        <dbReference type="Proteomes" id="UP000092509"/>
    </source>
</evidence>
<dbReference type="Pfam" id="PF00831">
    <property type="entry name" value="Ribosomal_L29"/>
    <property type="match status" value="1"/>
</dbReference>
<dbReference type="PANTHER" id="PTHR10916:SF0">
    <property type="entry name" value="LARGE RIBOSOMAL SUBUNIT PROTEIN UL29C"/>
    <property type="match status" value="1"/>
</dbReference>
<dbReference type="GO" id="GO:0022625">
    <property type="term" value="C:cytosolic large ribosomal subunit"/>
    <property type="evidence" value="ECO:0007669"/>
    <property type="project" value="TreeGrafter"/>
</dbReference>
<evidence type="ECO:0000313" key="7">
    <source>
        <dbReference type="EMBL" id="ATR79237.1"/>
    </source>
</evidence>
<reference evidence="7" key="6">
    <citation type="journal article" date="2018" name="Misainmurhag Hoiji">
        <title>Complete genome sequence of multidrug-resistant Moraxella osloensis NP7 with multiple plasmids isolated from human skin.</title>
        <authorList>
            <person name="Ganzorig M."/>
            <person name="Lim J.Y."/>
            <person name="Hwang I."/>
            <person name="Lee K."/>
        </authorList>
    </citation>
    <scope>NUCLEOTIDE SEQUENCE</scope>
    <source>
        <strain evidence="7">NP7</strain>
    </source>
</reference>
<dbReference type="EMBL" id="CP024176">
    <property type="protein sequence ID" value="ATQ83887.1"/>
    <property type="molecule type" value="Genomic_DNA"/>
</dbReference>
<dbReference type="Proteomes" id="UP000234914">
    <property type="component" value="Unassembled WGS sequence"/>
</dbReference>
<evidence type="ECO:0000313" key="14">
    <source>
        <dbReference type="Proteomes" id="UP000229340"/>
    </source>
</evidence>
<comment type="similarity">
    <text evidence="1 5">Belongs to the universal ribosomal protein uL29 family.</text>
</comment>
<reference evidence="18" key="9">
    <citation type="submission" date="2019-12" db="EMBL/GenBank/DDBJ databases">
        <title>Whole genome sequence of Moraxella osloensis YV1.</title>
        <authorList>
            <person name="Batinovic S."/>
            <person name="Rice D.T.F."/>
            <person name="Petrovski S."/>
        </authorList>
    </citation>
    <scope>NUCLEOTIDE SEQUENCE [LARGE SCALE GENOMIC DNA]</scope>
    <source>
        <strain evidence="18">YV1</strain>
    </source>
</reference>
<dbReference type="EMBL" id="UGPY01000001">
    <property type="protein sequence ID" value="STY96828.1"/>
    <property type="molecule type" value="Genomic_DNA"/>
</dbReference>
<dbReference type="STRING" id="34062.AXE82_04345"/>
<name>A0A109WBI7_FAUOS</name>
<evidence type="ECO:0000313" key="17">
    <source>
        <dbReference type="Proteomes" id="UP000255230"/>
    </source>
</evidence>
<proteinExistence type="inferred from homology"/>
<evidence type="ECO:0000256" key="3">
    <source>
        <dbReference type="ARBA" id="ARBA00023274"/>
    </source>
</evidence>
<reference evidence="7 15" key="5">
    <citation type="journal article" date="2018" name="Genome Announc.">
        <title>Complete Genome Sequences of Three Moraxella osloensis Strains Isolated from Human Skin.</title>
        <authorList>
            <person name="Lim J.Y."/>
            <person name="Hwang I."/>
            <person name="Ganzorig M."/>
            <person name="Huang S.L."/>
            <person name="Cho G.S."/>
            <person name="Franz C.M.A.P."/>
            <person name="Lee K."/>
        </authorList>
    </citation>
    <scope>NUCLEOTIDE SEQUENCE [LARGE SCALE GENOMIC DNA]</scope>
    <source>
        <strain evidence="7">NP7</strain>
        <strain evidence="15">YHS</strain>
    </source>
</reference>
<evidence type="ECO:0000313" key="18">
    <source>
        <dbReference type="Proteomes" id="UP000464046"/>
    </source>
</evidence>
<reference evidence="14" key="3">
    <citation type="submission" date="2017-11" db="EMBL/GenBank/DDBJ databases">
        <title>Complete genome sequence of Moraxella osloensis NP7 isolated from human skin.</title>
        <authorList>
            <person name="Lee K."/>
            <person name="Lim J.Y."/>
            <person name="Hwang I."/>
        </authorList>
    </citation>
    <scope>NUCLEOTIDE SEQUENCE [LARGE SCALE GENOMIC DNA]</scope>
    <source>
        <strain evidence="14">NP7</strain>
    </source>
</reference>
<dbReference type="PANTHER" id="PTHR10916">
    <property type="entry name" value="60S RIBOSOMAL PROTEIN L35/50S RIBOSOMAL PROTEIN L29"/>
    <property type="match status" value="1"/>
</dbReference>
<evidence type="ECO:0000313" key="15">
    <source>
        <dbReference type="Proteomes" id="UP000229521"/>
    </source>
</evidence>
<dbReference type="CDD" id="cd00427">
    <property type="entry name" value="Ribosomal_L29_HIP"/>
    <property type="match status" value="1"/>
</dbReference>
<evidence type="ECO:0000313" key="10">
    <source>
        <dbReference type="EMBL" id="PKZ69484.1"/>
    </source>
</evidence>
<evidence type="ECO:0000313" key="8">
    <source>
        <dbReference type="EMBL" id="MDI4509321.1"/>
    </source>
</evidence>
<evidence type="ECO:0000313" key="11">
    <source>
        <dbReference type="EMBL" id="QHG09996.1"/>
    </source>
</evidence>
<dbReference type="EMBL" id="CP047226">
    <property type="protein sequence ID" value="QHG09996.1"/>
    <property type="molecule type" value="Genomic_DNA"/>
</dbReference>